<evidence type="ECO:0000313" key="2">
    <source>
        <dbReference type="EMBL" id="CAI5438535.1"/>
    </source>
</evidence>
<dbReference type="PROSITE" id="PS51029">
    <property type="entry name" value="MADF"/>
    <property type="match status" value="1"/>
</dbReference>
<dbReference type="InterPro" id="IPR006578">
    <property type="entry name" value="MADF-dom"/>
</dbReference>
<dbReference type="AlphaFoldDB" id="A0A9P1I846"/>
<proteinExistence type="predicted"/>
<dbReference type="OrthoDB" id="6600747at2759"/>
<keyword evidence="3" id="KW-1185">Reference proteome</keyword>
<feature type="domain" description="MADF" evidence="1">
    <location>
        <begin position="33"/>
        <end position="128"/>
    </location>
</feature>
<dbReference type="EMBL" id="CANHGI010000001">
    <property type="protein sequence ID" value="CAI5438535.1"/>
    <property type="molecule type" value="Genomic_DNA"/>
</dbReference>
<sequence>MESWPSSSAQTAIPLQTNVAQANSPIGDNIRFAIIDAVNVRPGIWDTSREKINVQTKRNLFIEVTEVINRQFGLNPPLLVEEVEKTFKNLKDTYVKTRKKISFNCDGSIIRPKWKFFDALLFLDIPLTQVNGSIGLKRSFPREQFQLMDPIAEDVKRIKNEESDEFMTFCRSLYHPLKEIAHKDRIQYLKLQKTIIDLIHNTQMDVLTKVARI</sequence>
<evidence type="ECO:0000259" key="1">
    <source>
        <dbReference type="PROSITE" id="PS51029"/>
    </source>
</evidence>
<comment type="caution">
    <text evidence="2">The sequence shown here is derived from an EMBL/GenBank/DDBJ whole genome shotgun (WGS) entry which is preliminary data.</text>
</comment>
<dbReference type="Proteomes" id="UP001152747">
    <property type="component" value="Unassembled WGS sequence"/>
</dbReference>
<dbReference type="GO" id="GO:0006357">
    <property type="term" value="P:regulation of transcription by RNA polymerase II"/>
    <property type="evidence" value="ECO:0007669"/>
    <property type="project" value="TreeGrafter"/>
</dbReference>
<dbReference type="PANTHER" id="PTHR12243">
    <property type="entry name" value="MADF DOMAIN TRANSCRIPTION FACTOR"/>
    <property type="match status" value="1"/>
</dbReference>
<organism evidence="2 3">
    <name type="scientific">Caenorhabditis angaria</name>
    <dbReference type="NCBI Taxonomy" id="860376"/>
    <lineage>
        <taxon>Eukaryota</taxon>
        <taxon>Metazoa</taxon>
        <taxon>Ecdysozoa</taxon>
        <taxon>Nematoda</taxon>
        <taxon>Chromadorea</taxon>
        <taxon>Rhabditida</taxon>
        <taxon>Rhabditina</taxon>
        <taxon>Rhabditomorpha</taxon>
        <taxon>Rhabditoidea</taxon>
        <taxon>Rhabditidae</taxon>
        <taxon>Peloderinae</taxon>
        <taxon>Caenorhabditis</taxon>
    </lineage>
</organism>
<reference evidence="2" key="1">
    <citation type="submission" date="2022-11" db="EMBL/GenBank/DDBJ databases">
        <authorList>
            <person name="Kikuchi T."/>
        </authorList>
    </citation>
    <scope>NUCLEOTIDE SEQUENCE</scope>
    <source>
        <strain evidence="2">PS1010</strain>
    </source>
</reference>
<dbReference type="GO" id="GO:0005667">
    <property type="term" value="C:transcription regulator complex"/>
    <property type="evidence" value="ECO:0007669"/>
    <property type="project" value="TreeGrafter"/>
</dbReference>
<dbReference type="Pfam" id="PF10545">
    <property type="entry name" value="MADF_DNA_bdg"/>
    <property type="match status" value="1"/>
</dbReference>
<accession>A0A9P1I846</accession>
<dbReference type="PANTHER" id="PTHR12243:SF67">
    <property type="entry name" value="COREPRESSOR OF PANGOLIN, ISOFORM A-RELATED"/>
    <property type="match status" value="1"/>
</dbReference>
<protein>
    <recommendedName>
        <fullName evidence="1">MADF domain-containing protein</fullName>
    </recommendedName>
</protein>
<name>A0A9P1I846_9PELO</name>
<dbReference type="SMART" id="SM00595">
    <property type="entry name" value="MADF"/>
    <property type="match status" value="1"/>
</dbReference>
<gene>
    <name evidence="2" type="ORF">CAMP_LOCUS1172</name>
</gene>
<evidence type="ECO:0000313" key="3">
    <source>
        <dbReference type="Proteomes" id="UP001152747"/>
    </source>
</evidence>
<dbReference type="InterPro" id="IPR039353">
    <property type="entry name" value="TF_Adf1"/>
</dbReference>
<dbReference type="GO" id="GO:0005634">
    <property type="term" value="C:nucleus"/>
    <property type="evidence" value="ECO:0007669"/>
    <property type="project" value="TreeGrafter"/>
</dbReference>